<dbReference type="PANTHER" id="PTHR22089">
    <property type="entry name" value="MIRROR-IMAGE POLYDACTYLY GENE 1 PROTEIN"/>
    <property type="match status" value="1"/>
</dbReference>
<dbReference type="EMBL" id="KB743256">
    <property type="protein sequence ID" value="EOA99932.1"/>
    <property type="molecule type" value="Genomic_DNA"/>
</dbReference>
<evidence type="ECO:0000256" key="1">
    <source>
        <dbReference type="SAM" id="Coils"/>
    </source>
</evidence>
<dbReference type="Proteomes" id="UP000296049">
    <property type="component" value="Unassembled WGS sequence"/>
</dbReference>
<organism evidence="3 4">
    <name type="scientific">Anas platyrhynchos</name>
    <name type="common">Mallard</name>
    <name type="synonym">Anas boschas</name>
    <dbReference type="NCBI Taxonomy" id="8839"/>
    <lineage>
        <taxon>Eukaryota</taxon>
        <taxon>Metazoa</taxon>
        <taxon>Chordata</taxon>
        <taxon>Craniata</taxon>
        <taxon>Vertebrata</taxon>
        <taxon>Euteleostomi</taxon>
        <taxon>Archelosauria</taxon>
        <taxon>Archosauria</taxon>
        <taxon>Dinosauria</taxon>
        <taxon>Saurischia</taxon>
        <taxon>Theropoda</taxon>
        <taxon>Coelurosauria</taxon>
        <taxon>Aves</taxon>
        <taxon>Neognathae</taxon>
        <taxon>Galloanserae</taxon>
        <taxon>Anseriformes</taxon>
        <taxon>Anatidae</taxon>
        <taxon>Anatinae</taxon>
        <taxon>Anas</taxon>
    </lineage>
</organism>
<evidence type="ECO:0000313" key="3">
    <source>
        <dbReference type="EMBL" id="EOA99932.1"/>
    </source>
</evidence>
<feature type="coiled-coil region" evidence="1">
    <location>
        <begin position="135"/>
        <end position="162"/>
    </location>
</feature>
<dbReference type="AlphaFoldDB" id="R0LHW2"/>
<feature type="compositionally biased region" description="Basic and acidic residues" evidence="2">
    <location>
        <begin position="213"/>
        <end position="233"/>
    </location>
</feature>
<protein>
    <submittedName>
        <fullName evidence="3">Mirror-image polydactyly gene 1 protein</fullName>
    </submittedName>
</protein>
<keyword evidence="1" id="KW-0175">Coiled coil</keyword>
<keyword evidence="4" id="KW-1185">Reference proteome</keyword>
<dbReference type="PANTHER" id="PTHR22089:SF2">
    <property type="entry name" value="MIRROR-IMAGE POLYDACTYLY GENE 1 PROTEIN"/>
    <property type="match status" value="1"/>
</dbReference>
<dbReference type="InterPro" id="IPR026175">
    <property type="entry name" value="MIPOL1"/>
</dbReference>
<reference evidence="4" key="1">
    <citation type="journal article" date="2013" name="Nat. Genet.">
        <title>The duck genome and transcriptome provide insight into an avian influenza virus reservoir species.</title>
        <authorList>
            <person name="Huang Y."/>
            <person name="Li Y."/>
            <person name="Burt D.W."/>
            <person name="Chen H."/>
            <person name="Zhang Y."/>
            <person name="Qian W."/>
            <person name="Kim H."/>
            <person name="Gan S."/>
            <person name="Zhao Y."/>
            <person name="Li J."/>
            <person name="Yi K."/>
            <person name="Feng H."/>
            <person name="Zhu P."/>
            <person name="Li B."/>
            <person name="Liu Q."/>
            <person name="Fairley S."/>
            <person name="Magor K.E."/>
            <person name="Du Z."/>
            <person name="Hu X."/>
            <person name="Goodman L."/>
            <person name="Tafer H."/>
            <person name="Vignal A."/>
            <person name="Lee T."/>
            <person name="Kim K.W."/>
            <person name="Sheng Z."/>
            <person name="An Y."/>
            <person name="Searle S."/>
            <person name="Herrero J."/>
            <person name="Groenen M.A."/>
            <person name="Crooijmans R.P."/>
            <person name="Faraut T."/>
            <person name="Cai Q."/>
            <person name="Webster R.G."/>
            <person name="Aldridge J.R."/>
            <person name="Warren W.C."/>
            <person name="Bartschat S."/>
            <person name="Kehr S."/>
            <person name="Marz M."/>
            <person name="Stadler P.F."/>
            <person name="Smith J."/>
            <person name="Kraus R.H."/>
            <person name="Zhao Y."/>
            <person name="Ren L."/>
            <person name="Fei J."/>
            <person name="Morisson M."/>
            <person name="Kaiser P."/>
            <person name="Griffin D.K."/>
            <person name="Rao M."/>
            <person name="Pitel F."/>
            <person name="Wang J."/>
            <person name="Li N."/>
        </authorList>
    </citation>
    <scope>NUCLEOTIDE SEQUENCE [LARGE SCALE GENOMIC DNA]</scope>
</reference>
<proteinExistence type="predicted"/>
<accession>R0LHW2</accession>
<evidence type="ECO:0000256" key="2">
    <source>
        <dbReference type="SAM" id="MobiDB-lite"/>
    </source>
</evidence>
<feature type="region of interest" description="Disordered" evidence="2">
    <location>
        <begin position="202"/>
        <end position="233"/>
    </location>
</feature>
<evidence type="ECO:0000313" key="4">
    <source>
        <dbReference type="Proteomes" id="UP000296049"/>
    </source>
</evidence>
<sequence length="257" mass="27653">MYAAGQHCCLTGREACLAVSVEGKARGGQTLINQLEIIEAPAPGAAGESILCSGNPEALLDHKLLTMGLQFPEEDSITAAKISRMLPSTYWYHIISHKPLSQGMSLKDWLNCTFSTSEGRLKDKEDVVTLTYGQIEELAAQLRQAQSEQKDTEMKLQKALEVSKEANEKVQKTRTVAQTPQELWRGATGPLQVCPAGEAGSQLVQPQKGNGADLEKVGKAGGRPEEEGVNDEGHTAPVMEAQPLVPSGEFLALMNSV</sequence>
<gene>
    <name evidence="3" type="ORF">Anapl_05661</name>
</gene>
<name>R0LHW2_ANAPL</name>